<feature type="transmembrane region" description="Helical" evidence="6">
    <location>
        <begin position="447"/>
        <end position="471"/>
    </location>
</feature>
<evidence type="ECO:0000313" key="8">
    <source>
        <dbReference type="EMBL" id="OUS48778.1"/>
    </source>
</evidence>
<feature type="domain" description="Ion transport" evidence="7">
    <location>
        <begin position="305"/>
        <end position="563"/>
    </location>
</feature>
<feature type="compositionally biased region" description="Low complexity" evidence="5">
    <location>
        <begin position="1"/>
        <end position="20"/>
    </location>
</feature>
<evidence type="ECO:0000256" key="6">
    <source>
        <dbReference type="SAM" id="Phobius"/>
    </source>
</evidence>
<dbReference type="InterPro" id="IPR043203">
    <property type="entry name" value="VGCC_Ca_Na"/>
</dbReference>
<evidence type="ECO:0000256" key="2">
    <source>
        <dbReference type="ARBA" id="ARBA00022692"/>
    </source>
</evidence>
<name>A0A1Y5IGS8_OSTTA</name>
<feature type="region of interest" description="Disordered" evidence="5">
    <location>
        <begin position="1"/>
        <end position="160"/>
    </location>
</feature>
<feature type="compositionally biased region" description="Low complexity" evidence="5">
    <location>
        <begin position="79"/>
        <end position="100"/>
    </location>
</feature>
<feature type="compositionally biased region" description="Acidic residues" evidence="5">
    <location>
        <begin position="191"/>
        <end position="203"/>
    </location>
</feature>
<evidence type="ECO:0000256" key="5">
    <source>
        <dbReference type="SAM" id="MobiDB-lite"/>
    </source>
</evidence>
<organism evidence="8">
    <name type="scientific">Ostreococcus tauri</name>
    <name type="common">Marine green alga</name>
    <dbReference type="NCBI Taxonomy" id="70448"/>
    <lineage>
        <taxon>Eukaryota</taxon>
        <taxon>Viridiplantae</taxon>
        <taxon>Chlorophyta</taxon>
        <taxon>Mamiellophyceae</taxon>
        <taxon>Mamiellales</taxon>
        <taxon>Bathycoccaceae</taxon>
        <taxon>Ostreococcus</taxon>
    </lineage>
</organism>
<evidence type="ECO:0000256" key="1">
    <source>
        <dbReference type="ARBA" id="ARBA00004141"/>
    </source>
</evidence>
<feature type="transmembrane region" description="Helical" evidence="6">
    <location>
        <begin position="531"/>
        <end position="553"/>
    </location>
</feature>
<sequence>MDARDASGAPDAAARATGRPSRGIDDATNTMDDGRAMDDDGMDHVVERRARTSTRARDSDDDETTASEGMDGGEETSAARDAGSSASSASSSSASSSASSDDSEDSDDDDEVEAMEGSRSRSRSRGGGSEAEAGSELDSGDEYAVEGRLPRREGSDSPDRHVGFWRRCYVEGAKFCGLGVLFEEPPTLSDSDGEHDDDSDSDSEESRTRRRRMLQAKKSFFQELSANDLDDELKFRAEMEEKQNLYPSPAIMDVLFAEMKESLLRNERKVTMEAMSQKSMYAEKALRRSKRRKFTWLLHRFVHSRFFELVTGLMIFYSMVVCGIVANQPEKYDGSAFEEISFLVLNIAFAVEVVLRVLSSGIEYEDDRGVTHLAKPNPWLYFHDVINNFDFVITLLSFLEYMIPDNGSGSTLDAVRTLRLIRLLRLLRMFEDMRVILDGVLNGILNIVWILLLLAAVVYIYAVLGVSVFGVNDPRNFRNLGTAVKTVFSLATMSGWLEFLYVNYYGCADYGYTGIDAPYCTAPDAKPIFAVFYMMSLVVILGNIMTSLFIGVITNKMEEATEQLKKSKSKNVLKKVAAKVDGMWKEPDLLVLHIGENLYEQLIYHLNLLSGVKKEGEKRPLPPMAPWKKFQLFLRRVIQNPVFEWAVMLVILAAGIIAGVTASASSTKTSGWEKDSELAFMIVFSIELGIKFFSFLDRELSFFFGAEKWWNLFDLAVVVIGFIPSSSPGAAVAVRLCRLMRIMRLVRMIKPLQIVILSLIAGVNSIIYVALFMIIMFFVYAVAAVQVFRRNDPFHFGKLSSGVVTLFTVSFLEDWRPVFDINYNGCDINLYGDVDDARYYSSVIGMEWSQNISSTICPNPQRQRVFAVIFFFSYILVSGMVLVSAFVGIIVTSMQSASETVAKKLEIQQRIDKIAHYFQLSHEAVKNTGDVYTLLDSGFQGAITEGLLLQKMEILDIPTNEEFLKRTFATVNGITDTPFDEADFLLLTALAERARKTQTKMAQDDDDDDDEEEGLYDDEGTFVASKNLKDLIESHRNIGKQGKRAMFKRAPKDKV</sequence>
<dbReference type="GO" id="GO:0005248">
    <property type="term" value="F:voltage-gated sodium channel activity"/>
    <property type="evidence" value="ECO:0007669"/>
    <property type="project" value="TreeGrafter"/>
</dbReference>
<feature type="transmembrane region" description="Helical" evidence="6">
    <location>
        <begin position="715"/>
        <end position="734"/>
    </location>
</feature>
<gene>
    <name evidence="8" type="ORF">BE221DRAFT_189146</name>
</gene>
<evidence type="ECO:0000259" key="7">
    <source>
        <dbReference type="Pfam" id="PF00520"/>
    </source>
</evidence>
<feature type="transmembrane region" description="Helical" evidence="6">
    <location>
        <begin position="865"/>
        <end position="891"/>
    </location>
</feature>
<proteinExistence type="predicted"/>
<reference evidence="8" key="1">
    <citation type="submission" date="2017-04" db="EMBL/GenBank/DDBJ databases">
        <title>Population genomics of picophytoplankton unveils novel chromosome hypervariability.</title>
        <authorList>
            <consortium name="DOE Joint Genome Institute"/>
            <person name="Blanc-Mathieu R."/>
            <person name="Krasovec M."/>
            <person name="Hebrard M."/>
            <person name="Yau S."/>
            <person name="Desgranges E."/>
            <person name="Martin J."/>
            <person name="Schackwitz W."/>
            <person name="Kuo A."/>
            <person name="Salin G."/>
            <person name="Donnadieu C."/>
            <person name="Desdevises Y."/>
            <person name="Sanchez-Ferandin S."/>
            <person name="Moreau H."/>
            <person name="Rivals E."/>
            <person name="Grigoriev I.V."/>
            <person name="Grimsley N."/>
            <person name="Eyre-Walker A."/>
            <person name="Piganeau G."/>
        </authorList>
    </citation>
    <scope>NUCLEOTIDE SEQUENCE [LARGE SCALE GENOMIC DNA]</scope>
    <source>
        <strain evidence="8">RCC 1115</strain>
    </source>
</reference>
<evidence type="ECO:0000256" key="4">
    <source>
        <dbReference type="ARBA" id="ARBA00023136"/>
    </source>
</evidence>
<accession>A0A1Y5IGS8</accession>
<feature type="compositionally biased region" description="Acidic residues" evidence="5">
    <location>
        <begin position="101"/>
        <end position="114"/>
    </location>
</feature>
<feature type="transmembrane region" description="Helical" evidence="6">
    <location>
        <begin position="306"/>
        <end position="328"/>
    </location>
</feature>
<dbReference type="Pfam" id="PF00520">
    <property type="entry name" value="Ion_trans"/>
    <property type="match status" value="2"/>
</dbReference>
<dbReference type="GO" id="GO:0001518">
    <property type="term" value="C:voltage-gated sodium channel complex"/>
    <property type="evidence" value="ECO:0007669"/>
    <property type="project" value="TreeGrafter"/>
</dbReference>
<feature type="domain" description="Ion transport" evidence="7">
    <location>
        <begin position="641"/>
        <end position="899"/>
    </location>
</feature>
<feature type="transmembrane region" description="Helical" evidence="6">
    <location>
        <begin position="340"/>
        <end position="358"/>
    </location>
</feature>
<dbReference type="Proteomes" id="UP000195557">
    <property type="component" value="Unassembled WGS sequence"/>
</dbReference>
<dbReference type="AlphaFoldDB" id="A0A1Y5IGS8"/>
<dbReference type="Gene3D" id="1.10.287.70">
    <property type="match status" value="2"/>
</dbReference>
<keyword evidence="2 6" id="KW-0812">Transmembrane</keyword>
<protein>
    <submittedName>
        <fullName evidence="8">Ion transport protein-domain-containing protein</fullName>
    </submittedName>
</protein>
<keyword evidence="3 6" id="KW-1133">Transmembrane helix</keyword>
<evidence type="ECO:0000256" key="3">
    <source>
        <dbReference type="ARBA" id="ARBA00022989"/>
    </source>
</evidence>
<keyword evidence="4 6" id="KW-0472">Membrane</keyword>
<dbReference type="InterPro" id="IPR027359">
    <property type="entry name" value="Volt_channel_dom_sf"/>
</dbReference>
<dbReference type="Gene3D" id="1.20.120.350">
    <property type="entry name" value="Voltage-gated potassium channels. Chain C"/>
    <property type="match status" value="2"/>
</dbReference>
<feature type="region of interest" description="Disordered" evidence="5">
    <location>
        <begin position="186"/>
        <end position="209"/>
    </location>
</feature>
<feature type="compositionally biased region" description="Acidic residues" evidence="5">
    <location>
        <begin position="133"/>
        <end position="144"/>
    </location>
</feature>
<feature type="compositionally biased region" description="Basic and acidic residues" evidence="5">
    <location>
        <begin position="148"/>
        <end position="160"/>
    </location>
</feature>
<feature type="compositionally biased region" description="Basic and acidic residues" evidence="5">
    <location>
        <begin position="32"/>
        <end position="58"/>
    </location>
</feature>
<dbReference type="InterPro" id="IPR005821">
    <property type="entry name" value="Ion_trans_dom"/>
</dbReference>
<feature type="compositionally biased region" description="Acidic residues" evidence="5">
    <location>
        <begin position="1004"/>
        <end position="1020"/>
    </location>
</feature>
<dbReference type="eggNOG" id="KOG2301">
    <property type="taxonomic scope" value="Eukaryota"/>
</dbReference>
<feature type="transmembrane region" description="Helical" evidence="6">
    <location>
        <begin position="645"/>
        <end position="666"/>
    </location>
</feature>
<comment type="subcellular location">
    <subcellularLocation>
        <location evidence="1">Membrane</location>
        <topology evidence="1">Multi-pass membrane protein</topology>
    </subcellularLocation>
</comment>
<dbReference type="EMBL" id="KZ155772">
    <property type="protein sequence ID" value="OUS48778.1"/>
    <property type="molecule type" value="Genomic_DNA"/>
</dbReference>
<feature type="transmembrane region" description="Helical" evidence="6">
    <location>
        <begin position="754"/>
        <end position="782"/>
    </location>
</feature>
<dbReference type="SUPFAM" id="SSF81324">
    <property type="entry name" value="Voltage-gated potassium channels"/>
    <property type="match status" value="2"/>
</dbReference>
<feature type="region of interest" description="Disordered" evidence="5">
    <location>
        <begin position="997"/>
        <end position="1021"/>
    </location>
</feature>
<dbReference type="PANTHER" id="PTHR10037">
    <property type="entry name" value="VOLTAGE-GATED CATION CHANNEL CALCIUM AND SODIUM"/>
    <property type="match status" value="1"/>
</dbReference>
<dbReference type="PANTHER" id="PTHR10037:SF62">
    <property type="entry name" value="SODIUM CHANNEL PROTEIN 60E"/>
    <property type="match status" value="1"/>
</dbReference>